<dbReference type="InterPro" id="IPR015943">
    <property type="entry name" value="WD40/YVTN_repeat-like_dom_sf"/>
</dbReference>
<sequence length="1264" mass="144154">MKNLSLWQVTSKKQFDFQEKYWICYGHQEESDTGDFFVCSNSLNICNVNSCGETVWTKNLSDMVSSENAPVNITFLGLINCVSVGLANGELITLSNFGATSDLAGVCDNGLLAMEWSPDQELLVLVTKDLKVILMSCTYDPINEQSLISEEFGEKQFVTVGWGKKETQFHGSEGKHARTKTDVVADDNIEDSNRILISWRGDGNLFAVGFTMEGIRRFKVFDREGNLQYTSEKQTGLEANLSWRPSGNVIATTQKIADKHIVAFFEKNGLKHGSFDIPINSNTIVEDLLWSSDSEILTIVCKDKSDSSQKILLFTTSNYHWYLKQTLVFEKSISKVLWDNDFEVVNNKKLHVVLENGQYYSYTWVWSIDHSNGKSEEDDAVVAVIDGKKVLISAFRHSVVPPPMSNVELELHSDVNSVIFSPGNSLNSNLLVILTVKSLVFLEQTIKNPLLYTISKEVALDKNDFPFQYYNWHWLDEERFICTKVGNDSYEVVQFKVCDNKLIEENSQSVHSAVSRVQSHPLLPSAAFLQLISGEILEYNQDCITPQEVSFPEACQKFSVLSIHNDIYFLGLSHKGGFYIMDRLIINNVSSFFIHTSFLLLTTLKHELVCTEISKSGLERLEAYDKIENIDIFKRNIERGAKLVVVVPKDTRTIFQMPRGNLETIQPRPLSLKIIGEYLDSRKYYEAFDLMRKQRINLNLIFDHDPDLFIKSIDVFLESIKNNSWLNLFLTDLENIDVTKTMYSSSYSNKTSNVTVNNKIHFICDKVRSHLIAASNNATRVLTLLTTFVKKNTIKDLEQALVVIKDLKLQESAGSKLPVTSDEALKYLLYMVNVDHLFDVALGMYDFDLVLLVANKSQKDPKEYVAMLNELNEMDENYKRFTINKHLKRFDRAVQCLAKCGENRYGELRTFVKYHSLYRDALALFSIDDEIYKQISDDFGLYLKLKKQYVEAGIVYEMAKSNDKAIECYKDALEWELALKLAHEMPKNEFTTLCWDLATALKEEKRHNEALRILEQLLDNNEEIILFAIECGQYKTALRLCAKSNRLDLKETKLSPALLEEYDNLQDLLETSKSNFTKYRNRLQVVREMKSKKPMDSYEAYGGNKDCDLYSDAGSTIASSSGSGRSYRSSKNRRKHERKVASLKEGSQYEDTALVLALHSLVTSAFELRMHVKEINTALCCLNMNDKALILQTNLEKILKEMKDSFKQIWNNEFALEAVNAAIVAENVPEGSSVIPQGIATLEPHLMIAPIVQDLNWKLEGLNY</sequence>
<dbReference type="PANTHER" id="PTHR12747:SF0">
    <property type="entry name" value="ELONGATOR COMPLEX PROTEIN 1"/>
    <property type="match status" value="1"/>
</dbReference>
<dbReference type="Pfam" id="PF23936">
    <property type="entry name" value="HB_ELP1"/>
    <property type="match status" value="1"/>
</dbReference>
<evidence type="ECO:0000259" key="10">
    <source>
        <dbReference type="Pfam" id="PF23878"/>
    </source>
</evidence>
<evidence type="ECO:0000313" key="13">
    <source>
        <dbReference type="EMBL" id="CAH0724919.1"/>
    </source>
</evidence>
<dbReference type="GO" id="GO:0033588">
    <property type="term" value="C:elongator holoenzyme complex"/>
    <property type="evidence" value="ECO:0007669"/>
    <property type="project" value="InterPro"/>
</dbReference>
<dbReference type="InterPro" id="IPR011990">
    <property type="entry name" value="TPR-like_helical_dom_sf"/>
</dbReference>
<feature type="compositionally biased region" description="Low complexity" evidence="7">
    <location>
        <begin position="1116"/>
        <end position="1127"/>
    </location>
</feature>
<dbReference type="Pfam" id="PF23925">
    <property type="entry name" value="A-sol_ELP1"/>
    <property type="match status" value="1"/>
</dbReference>
<name>A0A8J9YBS2_9NEOP</name>
<feature type="compositionally biased region" description="Basic residues" evidence="7">
    <location>
        <begin position="1128"/>
        <end position="1138"/>
    </location>
</feature>
<keyword evidence="5" id="KW-0819">tRNA processing</keyword>
<feature type="domain" description="ELP1 three-helical bundle" evidence="12">
    <location>
        <begin position="1048"/>
        <end position="1209"/>
    </location>
</feature>
<feature type="domain" description="ELP1 alpha-solenoid" evidence="11">
    <location>
        <begin position="668"/>
        <end position="871"/>
    </location>
</feature>
<keyword evidence="14" id="KW-1185">Reference proteome</keyword>
<gene>
    <name evidence="13" type="ORF">BINO364_LOCUS10563</name>
</gene>
<accession>A0A8J9YBS2</accession>
<dbReference type="SUPFAM" id="SSF69322">
    <property type="entry name" value="Tricorn protease domain 2"/>
    <property type="match status" value="1"/>
</dbReference>
<comment type="subcellular location">
    <subcellularLocation>
        <location evidence="1">Cytoplasm</location>
    </subcellularLocation>
</comment>
<dbReference type="InterPro" id="IPR056167">
    <property type="entry name" value="A-sol_ELP1"/>
</dbReference>
<reference evidence="13" key="1">
    <citation type="submission" date="2021-12" db="EMBL/GenBank/DDBJ databases">
        <authorList>
            <person name="Martin H S."/>
        </authorList>
    </citation>
    <scope>NUCLEOTIDE SEQUENCE</scope>
</reference>
<protein>
    <recommendedName>
        <fullName evidence="6">Elongator complex protein 1</fullName>
    </recommendedName>
</protein>
<dbReference type="SUPFAM" id="SSF48452">
    <property type="entry name" value="TPR-like"/>
    <property type="match status" value="1"/>
</dbReference>
<evidence type="ECO:0000259" key="12">
    <source>
        <dbReference type="Pfam" id="PF23936"/>
    </source>
</evidence>
<feature type="domain" description="ELP1 first N-terminal beta-propeller" evidence="8">
    <location>
        <begin position="31"/>
        <end position="339"/>
    </location>
</feature>
<feature type="domain" description="ELP1 N-terminal second beta-propeller" evidence="9">
    <location>
        <begin position="384"/>
        <end position="644"/>
    </location>
</feature>
<dbReference type="Gene3D" id="1.25.40.10">
    <property type="entry name" value="Tetratricopeptide repeat domain"/>
    <property type="match status" value="1"/>
</dbReference>
<dbReference type="EMBL" id="OV170225">
    <property type="protein sequence ID" value="CAH0724919.1"/>
    <property type="molecule type" value="Genomic_DNA"/>
</dbReference>
<keyword evidence="4" id="KW-0963">Cytoplasm</keyword>
<evidence type="ECO:0000256" key="7">
    <source>
        <dbReference type="SAM" id="MobiDB-lite"/>
    </source>
</evidence>
<evidence type="ECO:0000256" key="5">
    <source>
        <dbReference type="ARBA" id="ARBA00022694"/>
    </source>
</evidence>
<feature type="domain" description="ELP1 TPR" evidence="10">
    <location>
        <begin position="878"/>
        <end position="1029"/>
    </location>
</feature>
<evidence type="ECO:0000256" key="6">
    <source>
        <dbReference type="ARBA" id="ARBA00029535"/>
    </source>
</evidence>
<dbReference type="Proteomes" id="UP000838878">
    <property type="component" value="Chromosome 5"/>
</dbReference>
<evidence type="ECO:0000256" key="2">
    <source>
        <dbReference type="ARBA" id="ARBA00005043"/>
    </source>
</evidence>
<evidence type="ECO:0000259" key="9">
    <source>
        <dbReference type="Pfam" id="PF23797"/>
    </source>
</evidence>
<dbReference type="UniPathway" id="UPA00988"/>
<evidence type="ECO:0000259" key="11">
    <source>
        <dbReference type="Pfam" id="PF23925"/>
    </source>
</evidence>
<proteinExistence type="inferred from homology"/>
<organism evidence="13 14">
    <name type="scientific">Brenthis ino</name>
    <name type="common">lesser marbled fritillary</name>
    <dbReference type="NCBI Taxonomy" id="405034"/>
    <lineage>
        <taxon>Eukaryota</taxon>
        <taxon>Metazoa</taxon>
        <taxon>Ecdysozoa</taxon>
        <taxon>Arthropoda</taxon>
        <taxon>Hexapoda</taxon>
        <taxon>Insecta</taxon>
        <taxon>Pterygota</taxon>
        <taxon>Neoptera</taxon>
        <taxon>Endopterygota</taxon>
        <taxon>Lepidoptera</taxon>
        <taxon>Glossata</taxon>
        <taxon>Ditrysia</taxon>
        <taxon>Papilionoidea</taxon>
        <taxon>Nymphalidae</taxon>
        <taxon>Heliconiinae</taxon>
        <taxon>Argynnini</taxon>
        <taxon>Brenthis</taxon>
    </lineage>
</organism>
<feature type="region of interest" description="Disordered" evidence="7">
    <location>
        <begin position="1116"/>
        <end position="1144"/>
    </location>
</feature>
<dbReference type="Gene3D" id="2.130.10.10">
    <property type="entry name" value="YVTN repeat-like/Quinoprotein amine dehydrogenase"/>
    <property type="match status" value="1"/>
</dbReference>
<dbReference type="AlphaFoldDB" id="A0A8J9YBS2"/>
<feature type="non-terminal residue" evidence="13">
    <location>
        <position position="1264"/>
    </location>
</feature>
<dbReference type="InterPro" id="IPR056165">
    <property type="entry name" value="Beta-prop_ELP1_2nd"/>
</dbReference>
<dbReference type="OrthoDB" id="40048at2759"/>
<dbReference type="PANTHER" id="PTHR12747">
    <property type="entry name" value="ELONGATOR COMPLEX PROTEIN 1"/>
    <property type="match status" value="1"/>
</dbReference>
<dbReference type="InterPro" id="IPR056166">
    <property type="entry name" value="TPR_ELP1"/>
</dbReference>
<dbReference type="GO" id="GO:0002926">
    <property type="term" value="P:tRNA wobble base 5-methoxycarbonylmethyl-2-thiouridinylation"/>
    <property type="evidence" value="ECO:0007669"/>
    <property type="project" value="TreeGrafter"/>
</dbReference>
<dbReference type="PIRSF" id="PIRSF017233">
    <property type="entry name" value="IKAP"/>
    <property type="match status" value="1"/>
</dbReference>
<dbReference type="Pfam" id="PF04762">
    <property type="entry name" value="Beta-prop_ELP1_1st"/>
    <property type="match status" value="1"/>
</dbReference>
<dbReference type="InterPro" id="IPR006849">
    <property type="entry name" value="Elp1"/>
</dbReference>
<comment type="pathway">
    <text evidence="2">tRNA modification; 5-methoxycarbonylmethyl-2-thiouridine-tRNA biosynthesis.</text>
</comment>
<dbReference type="Pfam" id="PF23878">
    <property type="entry name" value="TPR_ELP1"/>
    <property type="match status" value="1"/>
</dbReference>
<evidence type="ECO:0000256" key="3">
    <source>
        <dbReference type="ARBA" id="ARBA00006086"/>
    </source>
</evidence>
<evidence type="ECO:0000256" key="1">
    <source>
        <dbReference type="ARBA" id="ARBA00004496"/>
    </source>
</evidence>
<dbReference type="GO" id="GO:0005829">
    <property type="term" value="C:cytosol"/>
    <property type="evidence" value="ECO:0007669"/>
    <property type="project" value="TreeGrafter"/>
</dbReference>
<dbReference type="InterPro" id="IPR056164">
    <property type="entry name" value="Beta-prop_ELP1_1st"/>
</dbReference>
<evidence type="ECO:0000256" key="4">
    <source>
        <dbReference type="ARBA" id="ARBA00022490"/>
    </source>
</evidence>
<dbReference type="GO" id="GO:0000049">
    <property type="term" value="F:tRNA binding"/>
    <property type="evidence" value="ECO:0007669"/>
    <property type="project" value="TreeGrafter"/>
</dbReference>
<evidence type="ECO:0000259" key="8">
    <source>
        <dbReference type="Pfam" id="PF04762"/>
    </source>
</evidence>
<evidence type="ECO:0000313" key="14">
    <source>
        <dbReference type="Proteomes" id="UP000838878"/>
    </source>
</evidence>
<comment type="similarity">
    <text evidence="3">Belongs to the ELP1/IKA1 family.</text>
</comment>
<dbReference type="InterPro" id="IPR056169">
    <property type="entry name" value="HB_ELP1"/>
</dbReference>
<dbReference type="Pfam" id="PF23797">
    <property type="entry name" value="Beta-prop_ELP1_2nd"/>
    <property type="match status" value="1"/>
</dbReference>